<keyword evidence="4" id="KW-0479">Metal-binding</keyword>
<dbReference type="PANTHER" id="PTHR47466:SF1">
    <property type="entry name" value="METALLOPROTEASE MEP1 (AFU_ORTHOLOGUE AFUA_1G07730)-RELATED"/>
    <property type="match status" value="1"/>
</dbReference>
<dbReference type="InterPro" id="IPR008754">
    <property type="entry name" value="Peptidase_M43"/>
</dbReference>
<keyword evidence="7" id="KW-0862">Zinc</keyword>
<comment type="similarity">
    <text evidence="2">Belongs to the peptidase M43B family.</text>
</comment>
<organism evidence="12 13">
    <name type="scientific">Cladobotryum mycophilum</name>
    <dbReference type="NCBI Taxonomy" id="491253"/>
    <lineage>
        <taxon>Eukaryota</taxon>
        <taxon>Fungi</taxon>
        <taxon>Dikarya</taxon>
        <taxon>Ascomycota</taxon>
        <taxon>Pezizomycotina</taxon>
        <taxon>Sordariomycetes</taxon>
        <taxon>Hypocreomycetidae</taxon>
        <taxon>Hypocreales</taxon>
        <taxon>Hypocreaceae</taxon>
        <taxon>Cladobotryum</taxon>
    </lineage>
</organism>
<keyword evidence="5 10" id="KW-0732">Signal</keyword>
<dbReference type="InterPro" id="IPR024079">
    <property type="entry name" value="MetalloPept_cat_dom_sf"/>
</dbReference>
<name>A0ABR0S8Z3_9HYPO</name>
<feature type="signal peptide" evidence="10">
    <location>
        <begin position="1"/>
        <end position="18"/>
    </location>
</feature>
<keyword evidence="8 12" id="KW-0482">Metalloprotease</keyword>
<evidence type="ECO:0000256" key="9">
    <source>
        <dbReference type="ARBA" id="ARBA00023157"/>
    </source>
</evidence>
<dbReference type="CDD" id="cd04275">
    <property type="entry name" value="ZnMc_pappalysin_like"/>
    <property type="match status" value="1"/>
</dbReference>
<dbReference type="PANTHER" id="PTHR47466">
    <property type="match status" value="1"/>
</dbReference>
<protein>
    <submittedName>
        <fullName evidence="12">Extracellular metalloprotease</fullName>
    </submittedName>
</protein>
<dbReference type="Gene3D" id="3.40.390.10">
    <property type="entry name" value="Collagenase (Catalytic Domain)"/>
    <property type="match status" value="1"/>
</dbReference>
<evidence type="ECO:0000256" key="7">
    <source>
        <dbReference type="ARBA" id="ARBA00022833"/>
    </source>
</evidence>
<dbReference type="SUPFAM" id="SSF55486">
    <property type="entry name" value="Metalloproteases ('zincins'), catalytic domain"/>
    <property type="match status" value="1"/>
</dbReference>
<feature type="domain" description="Peptidase M43 pregnancy-associated plasma-A" evidence="11">
    <location>
        <begin position="189"/>
        <end position="273"/>
    </location>
</feature>
<evidence type="ECO:0000259" key="11">
    <source>
        <dbReference type="Pfam" id="PF05572"/>
    </source>
</evidence>
<evidence type="ECO:0000256" key="2">
    <source>
        <dbReference type="ARBA" id="ARBA00008721"/>
    </source>
</evidence>
<evidence type="ECO:0000256" key="8">
    <source>
        <dbReference type="ARBA" id="ARBA00023049"/>
    </source>
</evidence>
<keyword evidence="3" id="KW-0645">Protease</keyword>
<keyword evidence="6" id="KW-0378">Hydrolase</keyword>
<keyword evidence="13" id="KW-1185">Reference proteome</keyword>
<accession>A0ABR0S8Z3</accession>
<evidence type="ECO:0000313" key="13">
    <source>
        <dbReference type="Proteomes" id="UP001338125"/>
    </source>
</evidence>
<evidence type="ECO:0000256" key="1">
    <source>
        <dbReference type="ARBA" id="ARBA00003174"/>
    </source>
</evidence>
<evidence type="ECO:0000313" key="12">
    <source>
        <dbReference type="EMBL" id="KAK5988634.1"/>
    </source>
</evidence>
<comment type="function">
    <text evidence="1">Secreted metalloproteinase that allows assimilation of proteinaceous substrates.</text>
</comment>
<evidence type="ECO:0000256" key="6">
    <source>
        <dbReference type="ARBA" id="ARBA00022801"/>
    </source>
</evidence>
<evidence type="ECO:0000256" key="3">
    <source>
        <dbReference type="ARBA" id="ARBA00022670"/>
    </source>
</evidence>
<evidence type="ECO:0000256" key="4">
    <source>
        <dbReference type="ARBA" id="ARBA00022723"/>
    </source>
</evidence>
<dbReference type="GO" id="GO:0008237">
    <property type="term" value="F:metallopeptidase activity"/>
    <property type="evidence" value="ECO:0007669"/>
    <property type="project" value="UniProtKB-KW"/>
</dbReference>
<gene>
    <name evidence="12" type="ORF">PT974_10120</name>
</gene>
<dbReference type="Proteomes" id="UP001338125">
    <property type="component" value="Unassembled WGS sequence"/>
</dbReference>
<proteinExistence type="inferred from homology"/>
<feature type="chain" id="PRO_5045240057" evidence="10">
    <location>
        <begin position="19"/>
        <end position="280"/>
    </location>
</feature>
<dbReference type="EMBL" id="JAVFKD010000015">
    <property type="protein sequence ID" value="KAK5988634.1"/>
    <property type="molecule type" value="Genomic_DNA"/>
</dbReference>
<keyword evidence="9" id="KW-1015">Disulfide bond</keyword>
<dbReference type="Pfam" id="PF05572">
    <property type="entry name" value="Peptidase_M43"/>
    <property type="match status" value="1"/>
</dbReference>
<evidence type="ECO:0000256" key="5">
    <source>
        <dbReference type="ARBA" id="ARBA00022729"/>
    </source>
</evidence>
<sequence length="280" mass="30012">MLFKSMLMTGAMATVAMAATLGDRPLKFVCGAPEPTKEHIAISKAFAAKEAISKFDASATINVNVYFHIVATSTSASGGYLTDTDINNQVKVMNDNYAPAGISFTLKGVDRTVNSAWATDSAEVAMKTALRKGTYSDLNIYFLKSLNPSGTLGYCYFPTNASKGSQDFIIDGCTILYSTVPGGPSAPYNQGKTVTHEVGHWFGLYHTFQGGCTGNGDFVSDTPAQASSSSGCPTGRDSCPNQPGLDPIHNYMDYSDDACYTEFTAGQVQRIKSFWTQYRG</sequence>
<comment type="caution">
    <text evidence="12">The sequence shown here is derived from an EMBL/GenBank/DDBJ whole genome shotgun (WGS) entry which is preliminary data.</text>
</comment>
<reference evidence="12 13" key="1">
    <citation type="submission" date="2024-01" db="EMBL/GenBank/DDBJ databases">
        <title>Complete genome of Cladobotryum mycophilum ATHUM6906.</title>
        <authorList>
            <person name="Christinaki A.C."/>
            <person name="Myridakis A.I."/>
            <person name="Kouvelis V.N."/>
        </authorList>
    </citation>
    <scope>NUCLEOTIDE SEQUENCE [LARGE SCALE GENOMIC DNA]</scope>
    <source>
        <strain evidence="12 13">ATHUM6906</strain>
    </source>
</reference>
<evidence type="ECO:0000256" key="10">
    <source>
        <dbReference type="SAM" id="SignalP"/>
    </source>
</evidence>